<dbReference type="OMA" id="IDSECIF"/>
<reference evidence="4 5" key="1">
    <citation type="submission" date="2012-10" db="EMBL/GenBank/DDBJ databases">
        <authorList>
            <person name="Zafar N."/>
            <person name="Inman J."/>
            <person name="Hall N."/>
            <person name="Lorenzi H."/>
            <person name="Caler E."/>
        </authorList>
    </citation>
    <scope>NUCLEOTIDE SEQUENCE [LARGE SCALE GENOMIC DNA]</scope>
    <source>
        <strain evidence="4 5">IP1</strain>
    </source>
</reference>
<feature type="transmembrane region" description="Helical" evidence="2">
    <location>
        <begin position="1580"/>
        <end position="1605"/>
    </location>
</feature>
<evidence type="ECO:0000256" key="1">
    <source>
        <dbReference type="SAM" id="MobiDB-lite"/>
    </source>
</evidence>
<gene>
    <name evidence="4" type="ORF">EIN_495470</name>
</gene>
<keyword evidence="2" id="KW-0472">Membrane</keyword>
<keyword evidence="3" id="KW-0732">Signal</keyword>
<sequence length="1686" mass="182094">MLYLFALLPLCISAAVECNKYMSTIPADSDLTMSVGCFGVVTTNLNSVSGTGTLFIGQSNTVTIKTVTASDTKNALIIQNEGTLTLETSTGNVRLFSSTDVKVMKDSTFSVFSASGISVDNAVTKLIFNKFYLNKDFTIPEKTQVTIGTLSSTSTSKSAEFTLQATGIKFSIDNYDTDLSYAVYPSAVKVSTGTVSTTVIGTKCTNTDTFTLENSICPCTLIDSECIFEVNSDTFTIPGSFDEAHPVTFNVLKTSRISGTGNLVIKKLNIEQLATATFNGFTSVTVNEETGSGNLIFENIKSTIKVTGTSGAINIIGGSANIIADSTTQYTGMVAVSQSATVNVYTRVNQINLISHSRVNVYNDVNDVQNVSMDSTSVVNYKGLYTKANLTFIKSGNENNLPPQSVIFDIYDDTLIKNFMSKIKDSNFWTVSCDGSSIDFHLNDITKCPCNLHNGFVTVSTKMCSELYSIGSSSIEMSTEKVITDFLKEGTLNITRPSVSLQSDLTVKKLIFNGGELDGSSDTKFTQLDVTEFSIVKPLILKNVEVSVVPEGVTTLKLIHSKLSVADNVTLLDLESLDIDEKSRIHIKNGQVKSKQLHLTLQTSSATKTDPIINSELSDNLIVTESTTAAITTGTTNVIAINQKSRTFLGSVPTGLLLSCSQRVFVSSESEVNCGDYDLSEKVCVVNPTVENPDLNNPDSYLDNTDRNCPCVHHAESTYDSCTVNIATTKPTTIGASLSFTKLVIESEVTLTSTYNLNIVKELSLSSAKATFNLGGFKAEKITSAVSTELVLNTKATLNEFEITHPLNLTLMKDTFFDKEHVKGDNKELKLDVHGSVYLRSGKFEVDEMSLYQTATEMSSIFIGSASQLVFTPNAKLHVIDNKGDHTKSFMTGTDVSSALKVNTGLSIDFTGTSSVCLPLATFASAPSSVDTESYNIKSATNVELAALGCSSKIWVGCPSKATPFDCGGSEMCVITSTASSIDSSVNTNYDNINFCPCTNTKSSLYTTGCEIVVPENMDNVVITNMEGTINKLTVSSNVKINTKDTFTPSKVVLSGKIEFTNEVSDILIPSLELNTNKFSAVTFAGAGTINSFTSKSDATVTFNKGGNLNLDKVGVNSKITVNSNSIVSGEVVALTLSKDMSERDLIITTKQPIAVRGEFSVRNLEVSRQSVDQETDKMNTFLVTSGNKFTVNTLKIIPSTLNSYLIATASDINYISIKNKAENIYVDKYNSIASYKIDKLSRDDIVCTMKDITSENEIVDIPFNDGNEAKSWDRKGCACDGEFCELIAGAVNPFVMSGINVSELNSLRVSGEATLVGSQLLANQVEQGQNLPITFSITKFGIDHLKISKGTAVTISNTEASSFVYDIEEQTQDGDTTTSDSSLLFENNTGAVTIKTKSAIVVSKMRVVNSKSVALSMNSGVIGQIEFTEMEINASQLTMTAGTFKIPTSPITIVMTQGQMFPWVIAPAAKIIVSDGSAMKIALSGEFNGDVLYLVRTEIQNFVTQFGVTIVNPKEQTKYSSSNYKVTIDASQYEVKQVCNIYVALVKKGYTVTECPEDPLGSDEAFIVTNTTNNEVPGWAIAIIVVFAVCTVIVLVLLILFVIYAKLVLLKNRKNNKVFNAKENIFEESDEDQTSSSSEEKENKNDKKVEEKGNNESQQPTENKGEEKDKSKSGESTATSSSSSP</sequence>
<dbReference type="EMBL" id="KB206864">
    <property type="protein sequence ID" value="ELP87092.1"/>
    <property type="molecule type" value="Genomic_DNA"/>
</dbReference>
<name>A0A0A1TZN6_ENTIV</name>
<evidence type="ECO:0000256" key="2">
    <source>
        <dbReference type="SAM" id="Phobius"/>
    </source>
</evidence>
<feature type="compositionally biased region" description="Basic and acidic residues" evidence="1">
    <location>
        <begin position="1664"/>
        <end position="1674"/>
    </location>
</feature>
<dbReference type="Proteomes" id="UP000014680">
    <property type="component" value="Unassembled WGS sequence"/>
</dbReference>
<dbReference type="KEGG" id="eiv:EIN_495470"/>
<feature type="region of interest" description="Disordered" evidence="1">
    <location>
        <begin position="1628"/>
        <end position="1686"/>
    </location>
</feature>
<dbReference type="GeneID" id="14886064"/>
<dbReference type="VEuPathDB" id="AmoebaDB:EIN_495470"/>
<proteinExistence type="predicted"/>
<keyword evidence="5" id="KW-1185">Reference proteome</keyword>
<protein>
    <submittedName>
        <fullName evidence="4">Uncharacterized protein</fullName>
    </submittedName>
</protein>
<feature type="chain" id="PRO_5001990721" evidence="3">
    <location>
        <begin position="19"/>
        <end position="1686"/>
    </location>
</feature>
<evidence type="ECO:0000313" key="4">
    <source>
        <dbReference type="EMBL" id="ELP87092.1"/>
    </source>
</evidence>
<organism evidence="4 5">
    <name type="scientific">Entamoeba invadens IP1</name>
    <dbReference type="NCBI Taxonomy" id="370355"/>
    <lineage>
        <taxon>Eukaryota</taxon>
        <taxon>Amoebozoa</taxon>
        <taxon>Evosea</taxon>
        <taxon>Archamoebae</taxon>
        <taxon>Mastigamoebida</taxon>
        <taxon>Entamoebidae</taxon>
        <taxon>Entamoeba</taxon>
    </lineage>
</organism>
<evidence type="ECO:0000313" key="5">
    <source>
        <dbReference type="Proteomes" id="UP000014680"/>
    </source>
</evidence>
<evidence type="ECO:0000256" key="3">
    <source>
        <dbReference type="SAM" id="SignalP"/>
    </source>
</evidence>
<feature type="compositionally biased region" description="Low complexity" evidence="1">
    <location>
        <begin position="1675"/>
        <end position="1686"/>
    </location>
</feature>
<keyword evidence="2" id="KW-0812">Transmembrane</keyword>
<dbReference type="OrthoDB" id="30208at2759"/>
<dbReference type="RefSeq" id="XP_004253863.1">
    <property type="nucleotide sequence ID" value="XM_004253815.1"/>
</dbReference>
<feature type="signal peptide" evidence="3">
    <location>
        <begin position="1"/>
        <end position="18"/>
    </location>
</feature>
<keyword evidence="2" id="KW-1133">Transmembrane helix</keyword>
<accession>A0A0A1TZN6</accession>
<feature type="compositionally biased region" description="Basic and acidic residues" evidence="1">
    <location>
        <begin position="1639"/>
        <end position="1655"/>
    </location>
</feature>